<protein>
    <submittedName>
        <fullName evidence="1">Uncharacterized protein</fullName>
    </submittedName>
</protein>
<accession>C0BQ04</accession>
<reference evidence="1 2" key="2">
    <citation type="submission" date="2009-02" db="EMBL/GenBank/DDBJ databases">
        <authorList>
            <person name="Fulton L."/>
            <person name="Clifton S."/>
            <person name="Fulton B."/>
            <person name="Xu J."/>
            <person name="Minx P."/>
            <person name="Pepin K.H."/>
            <person name="Johnson M."/>
            <person name="Bhonagiri V."/>
            <person name="Nash W.E."/>
            <person name="Mardis E.R."/>
            <person name="Wilson R.K."/>
        </authorList>
    </citation>
    <scope>NUCLEOTIDE SEQUENCE [LARGE SCALE GENOMIC DNA]</scope>
    <source>
        <strain evidence="1 2">DSM 20438</strain>
    </source>
</reference>
<dbReference type="Proteomes" id="UP000003875">
    <property type="component" value="Unassembled WGS sequence"/>
</dbReference>
<reference evidence="1 2" key="1">
    <citation type="submission" date="2009-02" db="EMBL/GenBank/DDBJ databases">
        <title>Draft genome sequence of Bifidobacterium pseudocatenulatum (DSM 20438).</title>
        <authorList>
            <person name="Sudarsanam P."/>
            <person name="Ley R."/>
            <person name="Guruge J."/>
            <person name="Turnbaugh P.J."/>
            <person name="Mahowald M."/>
            <person name="Liep D."/>
            <person name="Gordon J."/>
        </authorList>
    </citation>
    <scope>NUCLEOTIDE SEQUENCE [LARGE SCALE GENOMIC DNA]</scope>
    <source>
        <strain evidence="1 2">DSM 20438</strain>
    </source>
</reference>
<evidence type="ECO:0000313" key="2">
    <source>
        <dbReference type="Proteomes" id="UP000003875"/>
    </source>
</evidence>
<comment type="caution">
    <text evidence="1">The sequence shown here is derived from an EMBL/GenBank/DDBJ whole genome shotgun (WGS) entry which is preliminary data.</text>
</comment>
<evidence type="ECO:0000313" key="1">
    <source>
        <dbReference type="EMBL" id="EEG71567.1"/>
    </source>
</evidence>
<dbReference type="AlphaFoldDB" id="C0BQ04"/>
<sequence>MACAFPSMVSSQNQSIDIRYFIPARQIIRLFPREITHIKGRCLNNRGHRPSFRTLRSVVLELCRVLRYRLITCRER</sequence>
<name>C0BQ04_BIFPS</name>
<proteinExistence type="predicted"/>
<gene>
    <name evidence="1" type="ORF">BIFPSEUDO_02443</name>
</gene>
<dbReference type="EMBL" id="ABXX02000001">
    <property type="protein sequence ID" value="EEG71567.1"/>
    <property type="molecule type" value="Genomic_DNA"/>
</dbReference>
<organism evidence="1 2">
    <name type="scientific">Bifidobacterium pseudocatenulatum DSM 20438 = JCM 1200 = LMG 10505</name>
    <dbReference type="NCBI Taxonomy" id="547043"/>
    <lineage>
        <taxon>Bacteria</taxon>
        <taxon>Bacillati</taxon>
        <taxon>Actinomycetota</taxon>
        <taxon>Actinomycetes</taxon>
        <taxon>Bifidobacteriales</taxon>
        <taxon>Bifidobacteriaceae</taxon>
        <taxon>Bifidobacterium</taxon>
    </lineage>
</organism>